<keyword evidence="2" id="KW-0378">Hydrolase</keyword>
<dbReference type="InterPro" id="IPR051927">
    <property type="entry name" value="Zn_Chap_cDPG_Synth"/>
</dbReference>
<dbReference type="Pfam" id="PF07683">
    <property type="entry name" value="CobW_C"/>
    <property type="match status" value="1"/>
</dbReference>
<accession>A0A5C6ABC5</accession>
<evidence type="ECO:0000256" key="1">
    <source>
        <dbReference type="ARBA" id="ARBA00022741"/>
    </source>
</evidence>
<dbReference type="OrthoDB" id="9808822at2"/>
<comment type="caution">
    <text evidence="8">The sequence shown here is derived from an EMBL/GenBank/DDBJ whole genome shotgun (WGS) entry which is preliminary data.</text>
</comment>
<dbReference type="NCBIfam" id="NF038288">
    <property type="entry name" value="chaper_GTP_ZigA"/>
    <property type="match status" value="1"/>
</dbReference>
<dbReference type="InterPro" id="IPR047920">
    <property type="entry name" value="ZigA-like"/>
</dbReference>
<dbReference type="Pfam" id="PF02492">
    <property type="entry name" value="cobW"/>
    <property type="match status" value="1"/>
</dbReference>
<protein>
    <submittedName>
        <fullName evidence="8">Putative metal chaperone YciC</fullName>
    </submittedName>
</protein>
<dbReference type="PANTHER" id="PTHR43603">
    <property type="entry name" value="COBW DOMAIN-CONTAINING PROTEIN DDB_G0274527"/>
    <property type="match status" value="1"/>
</dbReference>
<evidence type="ECO:0000256" key="4">
    <source>
        <dbReference type="ARBA" id="ARBA00034320"/>
    </source>
</evidence>
<dbReference type="Gene3D" id="3.40.50.300">
    <property type="entry name" value="P-loop containing nucleotide triphosphate hydrolases"/>
    <property type="match status" value="1"/>
</dbReference>
<dbReference type="InterPro" id="IPR027417">
    <property type="entry name" value="P-loop_NTPase"/>
</dbReference>
<keyword evidence="1" id="KW-0547">Nucleotide-binding</keyword>
<reference evidence="8 9" key="1">
    <citation type="submission" date="2019-02" db="EMBL/GenBank/DDBJ databases">
        <title>Deep-cultivation of Planctomycetes and their phenomic and genomic characterization uncovers novel biology.</title>
        <authorList>
            <person name="Wiegand S."/>
            <person name="Jogler M."/>
            <person name="Boedeker C."/>
            <person name="Pinto D."/>
            <person name="Vollmers J."/>
            <person name="Rivas-Marin E."/>
            <person name="Kohn T."/>
            <person name="Peeters S.H."/>
            <person name="Heuer A."/>
            <person name="Rast P."/>
            <person name="Oberbeckmann S."/>
            <person name="Bunk B."/>
            <person name="Jeske O."/>
            <person name="Meyerdierks A."/>
            <person name="Storesund J.E."/>
            <person name="Kallscheuer N."/>
            <person name="Luecker S."/>
            <person name="Lage O.M."/>
            <person name="Pohl T."/>
            <person name="Merkel B.J."/>
            <person name="Hornburger P."/>
            <person name="Mueller R.-W."/>
            <person name="Bruemmer F."/>
            <person name="Labrenz M."/>
            <person name="Spormann A.M."/>
            <person name="Op Den Camp H."/>
            <person name="Overmann J."/>
            <person name="Amann R."/>
            <person name="Jetten M.S.M."/>
            <person name="Mascher T."/>
            <person name="Medema M.H."/>
            <person name="Devos D.P."/>
            <person name="Kaster A.-K."/>
            <person name="Ovreas L."/>
            <person name="Rohde M."/>
            <person name="Galperin M.Y."/>
            <person name="Jogler C."/>
        </authorList>
    </citation>
    <scope>NUCLEOTIDE SEQUENCE [LARGE SCALE GENOMIC DNA]</scope>
    <source>
        <strain evidence="8 9">Pla100</strain>
    </source>
</reference>
<gene>
    <name evidence="8" type="primary">yciC_1</name>
    <name evidence="8" type="ORF">Pla100_30710</name>
</gene>
<evidence type="ECO:0000313" key="8">
    <source>
        <dbReference type="EMBL" id="TWT96588.1"/>
    </source>
</evidence>
<evidence type="ECO:0000313" key="9">
    <source>
        <dbReference type="Proteomes" id="UP000316213"/>
    </source>
</evidence>
<dbReference type="CDD" id="cd03112">
    <property type="entry name" value="CobW-like"/>
    <property type="match status" value="1"/>
</dbReference>
<dbReference type="Gene3D" id="3.30.1220.10">
    <property type="entry name" value="CobW-like, C-terminal domain"/>
    <property type="match status" value="1"/>
</dbReference>
<dbReference type="InterPro" id="IPR003495">
    <property type="entry name" value="CobW/HypB/UreG_nucleotide-bd"/>
</dbReference>
<evidence type="ECO:0000256" key="6">
    <source>
        <dbReference type="ARBA" id="ARBA00049117"/>
    </source>
</evidence>
<evidence type="ECO:0000256" key="3">
    <source>
        <dbReference type="ARBA" id="ARBA00023186"/>
    </source>
</evidence>
<dbReference type="GO" id="GO:0016787">
    <property type="term" value="F:hydrolase activity"/>
    <property type="evidence" value="ECO:0007669"/>
    <property type="project" value="UniProtKB-KW"/>
</dbReference>
<proteinExistence type="inferred from homology"/>
<dbReference type="GO" id="GO:0000166">
    <property type="term" value="F:nucleotide binding"/>
    <property type="evidence" value="ECO:0007669"/>
    <property type="project" value="UniProtKB-KW"/>
</dbReference>
<dbReference type="SMART" id="SM00833">
    <property type="entry name" value="CobW_C"/>
    <property type="match status" value="1"/>
</dbReference>
<keyword evidence="9" id="KW-1185">Reference proteome</keyword>
<feature type="domain" description="CobW C-terminal" evidence="7">
    <location>
        <begin position="262"/>
        <end position="382"/>
    </location>
</feature>
<dbReference type="Proteomes" id="UP000316213">
    <property type="component" value="Unassembled WGS sequence"/>
</dbReference>
<evidence type="ECO:0000259" key="7">
    <source>
        <dbReference type="SMART" id="SM00833"/>
    </source>
</evidence>
<keyword evidence="3" id="KW-0143">Chaperone</keyword>
<dbReference type="InterPro" id="IPR036627">
    <property type="entry name" value="CobW-likC_sf"/>
</dbReference>
<comment type="catalytic activity">
    <reaction evidence="6">
        <text>GTP + H2O = GDP + phosphate + H(+)</text>
        <dbReference type="Rhea" id="RHEA:19669"/>
        <dbReference type="ChEBI" id="CHEBI:15377"/>
        <dbReference type="ChEBI" id="CHEBI:15378"/>
        <dbReference type="ChEBI" id="CHEBI:37565"/>
        <dbReference type="ChEBI" id="CHEBI:43474"/>
        <dbReference type="ChEBI" id="CHEBI:58189"/>
    </reaction>
    <physiologicalReaction direction="left-to-right" evidence="6">
        <dbReference type="Rhea" id="RHEA:19670"/>
    </physiologicalReaction>
</comment>
<dbReference type="InterPro" id="IPR011629">
    <property type="entry name" value="CobW-like_C"/>
</dbReference>
<dbReference type="RefSeq" id="WP_146578476.1">
    <property type="nucleotide sequence ID" value="NZ_SJPM01000005.1"/>
</dbReference>
<comment type="similarity">
    <text evidence="4">Belongs to the SIMIBI class G3E GTPase family. ZNG1 subfamily.</text>
</comment>
<evidence type="ECO:0000256" key="2">
    <source>
        <dbReference type="ARBA" id="ARBA00022801"/>
    </source>
</evidence>
<name>A0A5C6ABC5_9BACT</name>
<organism evidence="8 9">
    <name type="scientific">Neorhodopirellula pilleata</name>
    <dbReference type="NCBI Taxonomy" id="2714738"/>
    <lineage>
        <taxon>Bacteria</taxon>
        <taxon>Pseudomonadati</taxon>
        <taxon>Planctomycetota</taxon>
        <taxon>Planctomycetia</taxon>
        <taxon>Pirellulales</taxon>
        <taxon>Pirellulaceae</taxon>
        <taxon>Neorhodopirellula</taxon>
    </lineage>
</organism>
<dbReference type="EMBL" id="SJPM01000005">
    <property type="protein sequence ID" value="TWT96588.1"/>
    <property type="molecule type" value="Genomic_DNA"/>
</dbReference>
<comment type="function">
    <text evidence="5">Zinc chaperone that directly transfers zinc cofactor to target proteins, thereby activating them. Zinc is transferred from the CXCC motif in the GTPase domain to the zinc binding site in target proteins in a process requiring GTP hydrolysis.</text>
</comment>
<evidence type="ECO:0000256" key="5">
    <source>
        <dbReference type="ARBA" id="ARBA00045658"/>
    </source>
</evidence>
<dbReference type="SUPFAM" id="SSF52540">
    <property type="entry name" value="P-loop containing nucleoside triphosphate hydrolases"/>
    <property type="match status" value="1"/>
</dbReference>
<dbReference type="AlphaFoldDB" id="A0A5C6ABC5"/>
<dbReference type="PANTHER" id="PTHR43603:SF1">
    <property type="entry name" value="ZINC-REGULATED GTPASE METALLOPROTEIN ACTIVATOR 1"/>
    <property type="match status" value="1"/>
</dbReference>
<sequence length="416" mass="46617">MPSTTTPKRLPVTVLSGFLGAGKTTLLNHILTNREGLRVAVIVNDMSEVNIDAALVKAGDANLSRTEEQLVEMTNGCICCTLREDLLIEVRRLAQAGRFDYLLIESTGISEPMPVAETFTFEDEQGDSLSLVAELDTMVTVVDAGNFMKDFGSWDDLTDRRIGLGEDDTRNIVDLLVDQVEFADVIIVNKTDLISPYELEQLNRILRQLNETARILNTTESRVELSEIMGTGLFSLDDAESRPGWLAVPRGEEETETEEYGISNFVYRRDRPFHPKRLTNALDADMEDGLFAGVLRSKGLMWIASRNNWAYDWSQAGCSIRMNPAGFWWAAAPDDQWPDDDEMIAEIQSKFTGEHGDRHQELVFIGNAMDQQRIINILDGCLLTDLEYVQGPQGWTNFEDTLPPIELESEDELIAG</sequence>